<dbReference type="Proteomes" id="UP000814033">
    <property type="component" value="Unassembled WGS sequence"/>
</dbReference>
<keyword evidence="2" id="KW-1185">Reference proteome</keyword>
<dbReference type="EMBL" id="MU275929">
    <property type="protein sequence ID" value="KAI0046286.1"/>
    <property type="molecule type" value="Genomic_DNA"/>
</dbReference>
<gene>
    <name evidence="1" type="ORF">FA95DRAFT_1402242</name>
</gene>
<sequence>MDALLRVSPSKVIEAARTGSYRAIEALSRNPLKSVPNVHKPEVVVIFCAHIRNTPIGPRKYHDLIGRCFVGLSILLHAPDALYIPDVMDTWPTMIKWSTHFSQELEQGHHSAQYALDSHMHIIHLLAIDSNLRSHVVATPDAIQFVTAMWLKADVNVLPLGAYPRAATTLAQLLAHAPTPIIDLISSSGASIPDVATRIVHPLRVALAAHPPPREAFFQAYLWLLEGFSHTPAAAHLVPAILSAGAVRCVARTLLRFSRLDVHEDGPDLISGYCISHCLRVLYRLLQMGTGIPWVAQSVRHGLLEALVNIAPHLHTHKEDVQKLCIALVKDILPRYFLFRSVIKAVGRALERLEDGPSIALVQSRAFADSWAYLKEFAEECIGIRNTWPFRVCGHVGVCLCACCRGLLTHATQCAKGGLRSTFRRCARCRERYYCSVACQAAHWKKSHKAHCVRWVAPTVQLGGLVSVHEQEFHVMWVRFNAHTLAASITALRLAPDASPGRNQYLSSLCIVLNCTLSPWELHIRRLNEGERETTRKGADLGVYLESIVLLGQEETRVHAFVFHTILASAEATMIDYVLDRIPVEYGGRGIFLLGETG</sequence>
<comment type="caution">
    <text evidence="1">The sequence shown here is derived from an EMBL/GenBank/DDBJ whole genome shotgun (WGS) entry which is preliminary data.</text>
</comment>
<organism evidence="1 2">
    <name type="scientific">Auriscalpium vulgare</name>
    <dbReference type="NCBI Taxonomy" id="40419"/>
    <lineage>
        <taxon>Eukaryota</taxon>
        <taxon>Fungi</taxon>
        <taxon>Dikarya</taxon>
        <taxon>Basidiomycota</taxon>
        <taxon>Agaricomycotina</taxon>
        <taxon>Agaricomycetes</taxon>
        <taxon>Russulales</taxon>
        <taxon>Auriscalpiaceae</taxon>
        <taxon>Auriscalpium</taxon>
    </lineage>
</organism>
<reference evidence="1" key="1">
    <citation type="submission" date="2021-02" db="EMBL/GenBank/DDBJ databases">
        <authorList>
            <consortium name="DOE Joint Genome Institute"/>
            <person name="Ahrendt S."/>
            <person name="Looney B.P."/>
            <person name="Miyauchi S."/>
            <person name="Morin E."/>
            <person name="Drula E."/>
            <person name="Courty P.E."/>
            <person name="Chicoki N."/>
            <person name="Fauchery L."/>
            <person name="Kohler A."/>
            <person name="Kuo A."/>
            <person name="Labutti K."/>
            <person name="Pangilinan J."/>
            <person name="Lipzen A."/>
            <person name="Riley R."/>
            <person name="Andreopoulos W."/>
            <person name="He G."/>
            <person name="Johnson J."/>
            <person name="Barry K.W."/>
            <person name="Grigoriev I.V."/>
            <person name="Nagy L."/>
            <person name="Hibbett D."/>
            <person name="Henrissat B."/>
            <person name="Matheny P.B."/>
            <person name="Labbe J."/>
            <person name="Martin F."/>
        </authorList>
    </citation>
    <scope>NUCLEOTIDE SEQUENCE</scope>
    <source>
        <strain evidence="1">FP105234-sp</strain>
    </source>
</reference>
<accession>A0ACB8RQ50</accession>
<proteinExistence type="predicted"/>
<evidence type="ECO:0000313" key="1">
    <source>
        <dbReference type="EMBL" id="KAI0046286.1"/>
    </source>
</evidence>
<name>A0ACB8RQ50_9AGAM</name>
<evidence type="ECO:0000313" key="2">
    <source>
        <dbReference type="Proteomes" id="UP000814033"/>
    </source>
</evidence>
<protein>
    <submittedName>
        <fullName evidence="1">Uncharacterized protein</fullName>
    </submittedName>
</protein>
<reference evidence="1" key="2">
    <citation type="journal article" date="2022" name="New Phytol.">
        <title>Evolutionary transition to the ectomycorrhizal habit in the genomes of a hyperdiverse lineage of mushroom-forming fungi.</title>
        <authorList>
            <person name="Looney B."/>
            <person name="Miyauchi S."/>
            <person name="Morin E."/>
            <person name="Drula E."/>
            <person name="Courty P.E."/>
            <person name="Kohler A."/>
            <person name="Kuo A."/>
            <person name="LaButti K."/>
            <person name="Pangilinan J."/>
            <person name="Lipzen A."/>
            <person name="Riley R."/>
            <person name="Andreopoulos W."/>
            <person name="He G."/>
            <person name="Johnson J."/>
            <person name="Nolan M."/>
            <person name="Tritt A."/>
            <person name="Barry K.W."/>
            <person name="Grigoriev I.V."/>
            <person name="Nagy L.G."/>
            <person name="Hibbett D."/>
            <person name="Henrissat B."/>
            <person name="Matheny P.B."/>
            <person name="Labbe J."/>
            <person name="Martin F.M."/>
        </authorList>
    </citation>
    <scope>NUCLEOTIDE SEQUENCE</scope>
    <source>
        <strain evidence="1">FP105234-sp</strain>
    </source>
</reference>